<dbReference type="Gene3D" id="1.10.10.10">
    <property type="entry name" value="Winged helix-like DNA-binding domain superfamily/Winged helix DNA-binding domain"/>
    <property type="match status" value="1"/>
</dbReference>
<name>A0A4Z1C145_9RHOB</name>
<dbReference type="OrthoDB" id="7755443at2"/>
<evidence type="ECO:0000256" key="1">
    <source>
        <dbReference type="ARBA" id="ARBA00038283"/>
    </source>
</evidence>
<proteinExistence type="inferred from homology"/>
<dbReference type="Pfam" id="PF01051">
    <property type="entry name" value="Rep3_N"/>
    <property type="match status" value="1"/>
</dbReference>
<organism evidence="3 4">
    <name type="scientific">Paracoccus liaowanqingii</name>
    <dbReference type="NCBI Taxonomy" id="2560053"/>
    <lineage>
        <taxon>Bacteria</taxon>
        <taxon>Pseudomonadati</taxon>
        <taxon>Pseudomonadota</taxon>
        <taxon>Alphaproteobacteria</taxon>
        <taxon>Rhodobacterales</taxon>
        <taxon>Paracoccaceae</taxon>
        <taxon>Paracoccus</taxon>
    </lineage>
</organism>
<dbReference type="InterPro" id="IPR000525">
    <property type="entry name" value="Initiator_Rep_WH1"/>
</dbReference>
<dbReference type="SUPFAM" id="SSF46785">
    <property type="entry name" value="Winged helix' DNA-binding domain"/>
    <property type="match status" value="1"/>
</dbReference>
<dbReference type="InterPro" id="IPR036390">
    <property type="entry name" value="WH_DNA-bd_sf"/>
</dbReference>
<feature type="domain" description="Initiator Rep protein WH1" evidence="2">
    <location>
        <begin position="36"/>
        <end position="165"/>
    </location>
</feature>
<evidence type="ECO:0000313" key="3">
    <source>
        <dbReference type="EMBL" id="TGN54888.1"/>
    </source>
</evidence>
<dbReference type="EMBL" id="SRPG01000168">
    <property type="protein sequence ID" value="TGN54888.1"/>
    <property type="molecule type" value="Genomic_DNA"/>
</dbReference>
<comment type="caution">
    <text evidence="3">The sequence shown here is derived from an EMBL/GenBank/DDBJ whole genome shotgun (WGS) entry which is preliminary data.</text>
</comment>
<dbReference type="GO" id="GO:0006270">
    <property type="term" value="P:DNA replication initiation"/>
    <property type="evidence" value="ECO:0007669"/>
    <property type="project" value="InterPro"/>
</dbReference>
<sequence>MGKTIQVAVDRKFDQTKTVVPAEVARGIYIENPPGAQALKLMHLLISIAAGRMADDTQHELRMADLKAIEGMRNHDRASLRALFIELRAAVIAYDRTAEKSEIIGGFLDEAVIDYRHELTGDLLVKWWFGRTFRRIAEESNHWAILDRQTVFALSSKYAILLFQHVASLANLDRKDSKTFTVPELRALLGIPAGKLDRFSNLNTWALKPAISEINQISRLDLKVTPQKIGRTVATVEISWAMKGSGAKATAVRELTGHSTGRKARRNGTAEAVTIEPAAFPETGGIAYSNGWKDIKRASGCNVDDSKIATDFRRFLTERNISRSAANIETLFRDFCRKVGKV</sequence>
<keyword evidence="4" id="KW-1185">Reference proteome</keyword>
<dbReference type="Pfam" id="PF21205">
    <property type="entry name" value="Rep3_C"/>
    <property type="match status" value="1"/>
</dbReference>
<evidence type="ECO:0000313" key="4">
    <source>
        <dbReference type="Proteomes" id="UP000297972"/>
    </source>
</evidence>
<gene>
    <name evidence="3" type="ORF">E4L95_15240</name>
</gene>
<reference evidence="3 4" key="1">
    <citation type="submission" date="2019-03" db="EMBL/GenBank/DDBJ databases">
        <authorList>
            <person name="Li J."/>
        </authorList>
    </citation>
    <scope>NUCLEOTIDE SEQUENCE [LARGE SCALE GENOMIC DNA]</scope>
    <source>
        <strain evidence="3 4">3058</strain>
    </source>
</reference>
<dbReference type="InterPro" id="IPR036388">
    <property type="entry name" value="WH-like_DNA-bd_sf"/>
</dbReference>
<dbReference type="AlphaFoldDB" id="A0A4Z1C145"/>
<dbReference type="GO" id="GO:0003887">
    <property type="term" value="F:DNA-directed DNA polymerase activity"/>
    <property type="evidence" value="ECO:0007669"/>
    <property type="project" value="InterPro"/>
</dbReference>
<protein>
    <submittedName>
        <fullName evidence="3">RepB family plasmid replication initiator protein</fullName>
    </submittedName>
</protein>
<dbReference type="Proteomes" id="UP000297972">
    <property type="component" value="Unassembled WGS sequence"/>
</dbReference>
<accession>A0A4Z1C145</accession>
<comment type="similarity">
    <text evidence="1">Belongs to the initiator RepB protein family.</text>
</comment>
<evidence type="ECO:0000259" key="2">
    <source>
        <dbReference type="Pfam" id="PF01051"/>
    </source>
</evidence>
<dbReference type="RefSeq" id="WP_135818329.1">
    <property type="nucleotide sequence ID" value="NZ_SRPG01000168.1"/>
</dbReference>